<dbReference type="eggNOG" id="COG2235">
    <property type="taxonomic scope" value="Bacteria"/>
</dbReference>
<dbReference type="EC" id="3.5.3.6" evidence="8"/>
<dbReference type="GO" id="GO:0005737">
    <property type="term" value="C:cytoplasm"/>
    <property type="evidence" value="ECO:0007669"/>
    <property type="project" value="UniProtKB-SubCell"/>
</dbReference>
<dbReference type="RefSeq" id="WP_008282903.1">
    <property type="nucleotide sequence ID" value="NZ_KN293988.1"/>
</dbReference>
<dbReference type="PANTHER" id="PTHR47271">
    <property type="entry name" value="ARGININE DEIMINASE"/>
    <property type="match status" value="1"/>
</dbReference>
<evidence type="ECO:0000256" key="5">
    <source>
        <dbReference type="ARBA" id="ARBA00022503"/>
    </source>
</evidence>
<dbReference type="GO" id="GO:0019546">
    <property type="term" value="P:L-arginine deiminase pathway"/>
    <property type="evidence" value="ECO:0007669"/>
    <property type="project" value="TreeGrafter"/>
</dbReference>
<keyword evidence="6 8" id="KW-0378">Hydrolase</keyword>
<evidence type="ECO:0000256" key="7">
    <source>
        <dbReference type="ARBA" id="ARBA00049429"/>
    </source>
</evidence>
<dbReference type="PATRIC" id="fig|1288298.3.peg.3996"/>
<evidence type="ECO:0000256" key="4">
    <source>
        <dbReference type="ARBA" id="ARBA00022490"/>
    </source>
</evidence>
<dbReference type="Proteomes" id="UP000030021">
    <property type="component" value="Unassembled WGS sequence"/>
</dbReference>
<comment type="pathway">
    <text evidence="2 8">Amino-acid degradation; L-arginine degradation via ADI pathway; carbamoyl phosphate from L-arginine: step 1/2.</text>
</comment>
<evidence type="ECO:0000256" key="2">
    <source>
        <dbReference type="ARBA" id="ARBA00005213"/>
    </source>
</evidence>
<dbReference type="InterPro" id="IPR003876">
    <property type="entry name" value="Arg_deiminase"/>
</dbReference>
<dbReference type="PIRSF" id="PIRSF006356">
    <property type="entry name" value="Arg_deiminase"/>
    <property type="match status" value="1"/>
</dbReference>
<feature type="active site" description="Amidino-cysteine intermediate" evidence="8 9">
    <location>
        <position position="399"/>
    </location>
</feature>
<accession>A0A0A0HG43</accession>
<sequence>MSEPKLGVHSEAGTLRQVIVSPPGLAHRRLTPDNRENLLFDDVFWVKQAIKDHAVFADVMRGEGVEVLDAMALLGETLDISDARAWVLDHRITRNDVGVGMRDDLRAWMEGLPGTELARLLVGGIRVDDLPFTPSGMFGSYLGPHGFVLPPLPNFIFTRDNSAWVYGGVSLNPMHFAARRPETLLMAAVYRFYPTFADRVRVWFGDPTREFGTATLEGGDIMPIGHGVVMVGMGERSTPQAVGQLAEALFEGGDVTRVIACQMPSSRAAMHLDTVFTHCGGDVVTTFKEVADAITCYDLRPGQGKAALDIRRDARHIFEITAEILGHKKLHLVPTGGADAAEQSREQWNDGNNVLALRPGVVIGYDRNDDTNAALKEAGIEVLAIPGAELGRGRGGSHCMSCPTIRDAI</sequence>
<evidence type="ECO:0000256" key="6">
    <source>
        <dbReference type="ARBA" id="ARBA00022801"/>
    </source>
</evidence>
<dbReference type="Gene3D" id="1.10.3930.10">
    <property type="entry name" value="Arginine deiminase"/>
    <property type="match status" value="1"/>
</dbReference>
<dbReference type="GO" id="GO:0016990">
    <property type="term" value="F:arginine deiminase activity"/>
    <property type="evidence" value="ECO:0007669"/>
    <property type="project" value="UniProtKB-UniRule"/>
</dbReference>
<dbReference type="UniPathway" id="UPA00254">
    <property type="reaction ID" value="UER00364"/>
</dbReference>
<comment type="catalytic activity">
    <reaction evidence="7 8">
        <text>L-arginine + H2O = L-citrulline + NH4(+)</text>
        <dbReference type="Rhea" id="RHEA:19597"/>
        <dbReference type="ChEBI" id="CHEBI:15377"/>
        <dbReference type="ChEBI" id="CHEBI:28938"/>
        <dbReference type="ChEBI" id="CHEBI:32682"/>
        <dbReference type="ChEBI" id="CHEBI:57743"/>
        <dbReference type="EC" id="3.5.3.6"/>
    </reaction>
</comment>
<dbReference type="HOGENOM" id="CLU_052662_0_0_5"/>
<dbReference type="AlphaFoldDB" id="A0A0A0HG43"/>
<dbReference type="EMBL" id="AONH01000024">
    <property type="protein sequence ID" value="KGM86120.1"/>
    <property type="molecule type" value="Genomic_DNA"/>
</dbReference>
<comment type="similarity">
    <text evidence="3 8">Belongs to the arginine deiminase family.</text>
</comment>
<dbReference type="NCBIfam" id="NF002381">
    <property type="entry name" value="PRK01388.1"/>
    <property type="match status" value="1"/>
</dbReference>
<evidence type="ECO:0000313" key="11">
    <source>
        <dbReference type="Proteomes" id="UP000030021"/>
    </source>
</evidence>
<comment type="subcellular location">
    <subcellularLocation>
        <location evidence="1 8">Cytoplasm</location>
    </subcellularLocation>
</comment>
<evidence type="ECO:0000256" key="8">
    <source>
        <dbReference type="HAMAP-Rule" id="MF_00242"/>
    </source>
</evidence>
<evidence type="ECO:0000313" key="10">
    <source>
        <dbReference type="EMBL" id="KGM86120.1"/>
    </source>
</evidence>
<dbReference type="HAMAP" id="MF_00242">
    <property type="entry name" value="Arg_deiminase"/>
    <property type="match status" value="1"/>
</dbReference>
<dbReference type="PRINTS" id="PR01466">
    <property type="entry name" value="ARGDEIMINASE"/>
</dbReference>
<organism evidence="10 11">
    <name type="scientific">Roseovarius mucosus DSM 17069</name>
    <dbReference type="NCBI Taxonomy" id="1288298"/>
    <lineage>
        <taxon>Bacteria</taxon>
        <taxon>Pseudomonadati</taxon>
        <taxon>Pseudomonadota</taxon>
        <taxon>Alphaproteobacteria</taxon>
        <taxon>Rhodobacterales</taxon>
        <taxon>Roseobacteraceae</taxon>
        <taxon>Roseovarius</taxon>
    </lineage>
</organism>
<evidence type="ECO:0000256" key="3">
    <source>
        <dbReference type="ARBA" id="ARBA00010206"/>
    </source>
</evidence>
<name>A0A0A0HG43_9RHOB</name>
<dbReference type="Gene3D" id="3.75.10.10">
    <property type="entry name" value="L-arginine/glycine Amidinotransferase, Chain A"/>
    <property type="match status" value="1"/>
</dbReference>
<gene>
    <name evidence="8" type="primary">arcA</name>
    <name evidence="10" type="ORF">rosmuc_03994</name>
</gene>
<dbReference type="OrthoDB" id="9807502at2"/>
<keyword evidence="4 8" id="KW-0963">Cytoplasm</keyword>
<evidence type="ECO:0000256" key="1">
    <source>
        <dbReference type="ARBA" id="ARBA00004496"/>
    </source>
</evidence>
<dbReference type="PANTHER" id="PTHR47271:SF3">
    <property type="entry name" value="ARGININE DEIMINASE"/>
    <property type="match status" value="1"/>
</dbReference>
<protein>
    <recommendedName>
        <fullName evidence="8">Arginine deiminase</fullName>
        <shortName evidence="8">ADI</shortName>
        <ecNumber evidence="8">3.5.3.6</ecNumber>
    </recommendedName>
    <alternativeName>
        <fullName evidence="8">Arginine dihydrolase</fullName>
        <shortName evidence="8">AD</shortName>
    </alternativeName>
</protein>
<dbReference type="Pfam" id="PF02274">
    <property type="entry name" value="ADI"/>
    <property type="match status" value="1"/>
</dbReference>
<proteinExistence type="inferred from homology"/>
<dbReference type="SUPFAM" id="SSF55909">
    <property type="entry name" value="Pentein"/>
    <property type="match status" value="1"/>
</dbReference>
<comment type="caution">
    <text evidence="10">The sequence shown here is derived from an EMBL/GenBank/DDBJ whole genome shotgun (WGS) entry which is preliminary data.</text>
</comment>
<evidence type="ECO:0000256" key="9">
    <source>
        <dbReference type="PIRSR" id="PIRSR006356-1"/>
    </source>
</evidence>
<keyword evidence="5 8" id="KW-0056">Arginine metabolism</keyword>
<reference evidence="10 11" key="1">
    <citation type="submission" date="2013-01" db="EMBL/GenBank/DDBJ databases">
        <authorList>
            <person name="Fiebig A."/>
            <person name="Goeker M."/>
            <person name="Klenk H.-P.P."/>
        </authorList>
    </citation>
    <scope>NUCLEOTIDE SEQUENCE [LARGE SCALE GENOMIC DNA]</scope>
    <source>
        <strain evidence="10 11">DSM 17069</strain>
    </source>
</reference>